<accession>A0A7J7MGJ7</accession>
<organism evidence="3 4">
    <name type="scientific">Kingdonia uniflora</name>
    <dbReference type="NCBI Taxonomy" id="39325"/>
    <lineage>
        <taxon>Eukaryota</taxon>
        <taxon>Viridiplantae</taxon>
        <taxon>Streptophyta</taxon>
        <taxon>Embryophyta</taxon>
        <taxon>Tracheophyta</taxon>
        <taxon>Spermatophyta</taxon>
        <taxon>Magnoliopsida</taxon>
        <taxon>Ranunculales</taxon>
        <taxon>Circaeasteraceae</taxon>
        <taxon>Kingdonia</taxon>
    </lineage>
</organism>
<reference evidence="3 4" key="1">
    <citation type="journal article" date="2020" name="IScience">
        <title>Genome Sequencing of the Endangered Kingdonia uniflora (Circaeasteraceae, Ranunculales) Reveals Potential Mechanisms of Evolutionary Specialization.</title>
        <authorList>
            <person name="Sun Y."/>
            <person name="Deng T."/>
            <person name="Zhang A."/>
            <person name="Moore M.J."/>
            <person name="Landis J.B."/>
            <person name="Lin N."/>
            <person name="Zhang H."/>
            <person name="Zhang X."/>
            <person name="Huang J."/>
            <person name="Zhang X."/>
            <person name="Sun H."/>
            <person name="Wang H."/>
        </authorList>
    </citation>
    <scope>NUCLEOTIDE SEQUENCE [LARGE SCALE GENOMIC DNA]</scope>
    <source>
        <strain evidence="3">TB1705</strain>
        <tissue evidence="3">Leaf</tissue>
    </source>
</reference>
<keyword evidence="4" id="KW-1185">Reference proteome</keyword>
<proteinExistence type="predicted"/>
<dbReference type="EMBL" id="JACGCM010001530">
    <property type="protein sequence ID" value="KAF6154045.1"/>
    <property type="molecule type" value="Genomic_DNA"/>
</dbReference>
<dbReference type="Pfam" id="PF20431">
    <property type="entry name" value="E_motif"/>
    <property type="match status" value="1"/>
</dbReference>
<dbReference type="InterPro" id="IPR011990">
    <property type="entry name" value="TPR-like_helical_dom_sf"/>
</dbReference>
<keyword evidence="1" id="KW-0677">Repeat</keyword>
<dbReference type="AlphaFoldDB" id="A0A7J7MGJ7"/>
<evidence type="ECO:0008006" key="5">
    <source>
        <dbReference type="Google" id="ProtNLM"/>
    </source>
</evidence>
<dbReference type="PROSITE" id="PS51375">
    <property type="entry name" value="PPR"/>
    <property type="match status" value="1"/>
</dbReference>
<dbReference type="GO" id="GO:0009451">
    <property type="term" value="P:RNA modification"/>
    <property type="evidence" value="ECO:0007669"/>
    <property type="project" value="InterPro"/>
</dbReference>
<evidence type="ECO:0000313" key="4">
    <source>
        <dbReference type="Proteomes" id="UP000541444"/>
    </source>
</evidence>
<sequence>MGLCANEFVETNLVNIYAMAGGDTGVIKARKVFDTMTQQNVVTWNSMLAMYLRLGCADEAQGTFDVMPERNGMSWVNMIAGCMHSGKSSVGEGERVPDEVTFLGVLCACSHTGMVNEGRHYFKYMTQEYDIEPRIKHYRCFVDLLERVGLQDEAYELIAAIGYFTLLSNAYASADRWVDVANVRQKMVEMGVKKPPGHSQIQVNDEKRMKVVELGIAHGLVNMLKAVKDDRTCKETLKALVTLSHTDMAVGSLHLAGASLVISSTPDSTKDAEVMGDKSSLLKKF</sequence>
<dbReference type="OrthoDB" id="185373at2759"/>
<protein>
    <recommendedName>
        <fullName evidence="5">Pentatricopeptide repeat-containing protein</fullName>
    </recommendedName>
</protein>
<dbReference type="InterPro" id="IPR002885">
    <property type="entry name" value="PPR_rpt"/>
</dbReference>
<gene>
    <name evidence="3" type="ORF">GIB67_018967</name>
</gene>
<dbReference type="InterPro" id="IPR046848">
    <property type="entry name" value="E_motif"/>
</dbReference>
<dbReference type="PANTHER" id="PTHR47926">
    <property type="entry name" value="PENTATRICOPEPTIDE REPEAT-CONTAINING PROTEIN"/>
    <property type="match status" value="1"/>
</dbReference>
<dbReference type="GO" id="GO:0003723">
    <property type="term" value="F:RNA binding"/>
    <property type="evidence" value="ECO:0007669"/>
    <property type="project" value="InterPro"/>
</dbReference>
<dbReference type="Proteomes" id="UP000541444">
    <property type="component" value="Unassembled WGS sequence"/>
</dbReference>
<comment type="caution">
    <text evidence="3">The sequence shown here is derived from an EMBL/GenBank/DDBJ whole genome shotgun (WGS) entry which is preliminary data.</text>
</comment>
<name>A0A7J7MGJ7_9MAGN</name>
<dbReference type="Gene3D" id="1.25.40.10">
    <property type="entry name" value="Tetratricopeptide repeat domain"/>
    <property type="match status" value="2"/>
</dbReference>
<evidence type="ECO:0000256" key="1">
    <source>
        <dbReference type="ARBA" id="ARBA00022737"/>
    </source>
</evidence>
<dbReference type="InterPro" id="IPR046960">
    <property type="entry name" value="PPR_At4g14850-like_plant"/>
</dbReference>
<evidence type="ECO:0000313" key="3">
    <source>
        <dbReference type="EMBL" id="KAF6154045.1"/>
    </source>
</evidence>
<feature type="repeat" description="PPR" evidence="2">
    <location>
        <begin position="40"/>
        <end position="74"/>
    </location>
</feature>
<dbReference type="Pfam" id="PF01535">
    <property type="entry name" value="PPR"/>
    <property type="match status" value="1"/>
</dbReference>
<evidence type="ECO:0000256" key="2">
    <source>
        <dbReference type="PROSITE-ProRule" id="PRU00708"/>
    </source>
</evidence>